<evidence type="ECO:0000313" key="3">
    <source>
        <dbReference type="Proteomes" id="UP001162131"/>
    </source>
</evidence>
<evidence type="ECO:0000256" key="1">
    <source>
        <dbReference type="SAM" id="MobiDB-lite"/>
    </source>
</evidence>
<gene>
    <name evidence="2" type="ORF">BSTOLATCC_MIC1446</name>
</gene>
<evidence type="ECO:0000313" key="2">
    <source>
        <dbReference type="EMBL" id="CAG9310604.1"/>
    </source>
</evidence>
<feature type="compositionally biased region" description="Polar residues" evidence="1">
    <location>
        <begin position="65"/>
        <end position="77"/>
    </location>
</feature>
<comment type="caution">
    <text evidence="2">The sequence shown here is derived from an EMBL/GenBank/DDBJ whole genome shotgun (WGS) entry which is preliminary data.</text>
</comment>
<organism evidence="2 3">
    <name type="scientific">Blepharisma stoltei</name>
    <dbReference type="NCBI Taxonomy" id="1481888"/>
    <lineage>
        <taxon>Eukaryota</taxon>
        <taxon>Sar</taxon>
        <taxon>Alveolata</taxon>
        <taxon>Ciliophora</taxon>
        <taxon>Postciliodesmatophora</taxon>
        <taxon>Heterotrichea</taxon>
        <taxon>Heterotrichida</taxon>
        <taxon>Blepharismidae</taxon>
        <taxon>Blepharisma</taxon>
    </lineage>
</organism>
<name>A0AAU9IHH0_9CILI</name>
<keyword evidence="3" id="KW-1185">Reference proteome</keyword>
<reference evidence="2" key="1">
    <citation type="submission" date="2021-09" db="EMBL/GenBank/DDBJ databases">
        <authorList>
            <consortium name="AG Swart"/>
            <person name="Singh M."/>
            <person name="Singh A."/>
            <person name="Seah K."/>
            <person name="Emmerich C."/>
        </authorList>
    </citation>
    <scope>NUCLEOTIDE SEQUENCE</scope>
    <source>
        <strain evidence="2">ATCC30299</strain>
    </source>
</reference>
<sequence>MIDDSNKSARPLNGNTIPIKGNSLLRDLSGTYSTTDSNHMRVDLYTKIYKRIRPKSSKTYRKSTARTASNDNDSENAPSLLLTQIRPSTRSTSRISHKPPGLPKAGQLVTHMKSLLYDFHKLMSDKSELIRDLATYENNFAKENELFVMLERLRLNAVSLPEQEKLTQEQFMDNKVLEKLNKGLSSIVSLERENLKTDETSVENEEFYVRKSLQFQKLDIVYQGIFIISSVSTLINIRSDKWLEHLEISAHPINGPALQLNLRLSISNTYQNQKQIFRIITKKILPHLYYKYIDNSMCIFYDERHGSTFYSIICKIKGLGQCSVEITENENEVRIEPSIIDHALEVPRSVITHEPTVFKVKPSHIAYLISKYMCYVHLNRSLFWIEGDNQDFIYLEKESQSKLMNDEYLKEMLDNTNFITLYKIEFCKDGKVFKLSVIGTNHIVKLKAEWGSESVDIPKDSKYFNYLVQLQSFNIRKGFSTVKNSLELEYFFMKVFPRAFRQTGWRFFLTKFVK</sequence>
<protein>
    <submittedName>
        <fullName evidence="2">Uncharacterized protein</fullName>
    </submittedName>
</protein>
<dbReference type="EMBL" id="CAJZBQ010000002">
    <property type="protein sequence ID" value="CAG9310604.1"/>
    <property type="molecule type" value="Genomic_DNA"/>
</dbReference>
<feature type="region of interest" description="Disordered" evidence="1">
    <location>
        <begin position="1"/>
        <end position="20"/>
    </location>
</feature>
<feature type="region of interest" description="Disordered" evidence="1">
    <location>
        <begin position="56"/>
        <end position="104"/>
    </location>
</feature>
<dbReference type="AlphaFoldDB" id="A0AAU9IHH0"/>
<accession>A0AAU9IHH0</accession>
<dbReference type="Proteomes" id="UP001162131">
    <property type="component" value="Unassembled WGS sequence"/>
</dbReference>
<proteinExistence type="predicted"/>
<feature type="compositionally biased region" description="Low complexity" evidence="1">
    <location>
        <begin position="85"/>
        <end position="94"/>
    </location>
</feature>